<protein>
    <submittedName>
        <fullName evidence="5">Multiple epidermal growth factor-like domains protein 10 isoform X1</fullName>
    </submittedName>
</protein>
<organism evidence="4 5">
    <name type="scientific">Crassostrea virginica</name>
    <name type="common">Eastern oyster</name>
    <dbReference type="NCBI Taxonomy" id="6565"/>
    <lineage>
        <taxon>Eukaryota</taxon>
        <taxon>Metazoa</taxon>
        <taxon>Spiralia</taxon>
        <taxon>Lophotrochozoa</taxon>
        <taxon>Mollusca</taxon>
        <taxon>Bivalvia</taxon>
        <taxon>Autobranchia</taxon>
        <taxon>Pteriomorphia</taxon>
        <taxon>Ostreida</taxon>
        <taxon>Ostreoidea</taxon>
        <taxon>Ostreidae</taxon>
        <taxon>Crassostrea</taxon>
    </lineage>
</organism>
<evidence type="ECO:0000313" key="4">
    <source>
        <dbReference type="Proteomes" id="UP000694844"/>
    </source>
</evidence>
<keyword evidence="1" id="KW-0245">EGF-like domain</keyword>
<dbReference type="PANTHER" id="PTHR24043:SF8">
    <property type="entry name" value="EGF-LIKE DOMAIN-CONTAINING PROTEIN"/>
    <property type="match status" value="1"/>
</dbReference>
<dbReference type="InterPro" id="IPR008979">
    <property type="entry name" value="Galactose-bd-like_sf"/>
</dbReference>
<keyword evidence="3" id="KW-0732">Signal</keyword>
<dbReference type="OrthoDB" id="409374at2759"/>
<evidence type="ECO:0000256" key="1">
    <source>
        <dbReference type="ARBA" id="ARBA00022536"/>
    </source>
</evidence>
<dbReference type="SUPFAM" id="SSF49785">
    <property type="entry name" value="Galactose-binding domain-like"/>
    <property type="match status" value="2"/>
</dbReference>
<keyword evidence="2" id="KW-0812">Transmembrane</keyword>
<keyword evidence="2" id="KW-1133">Transmembrane helix</keyword>
<dbReference type="PANTHER" id="PTHR24043">
    <property type="entry name" value="SCAVENGER RECEPTOR CLASS F"/>
    <property type="match status" value="1"/>
</dbReference>
<dbReference type="InterPro" id="IPR002049">
    <property type="entry name" value="LE_dom"/>
</dbReference>
<keyword evidence="2" id="KW-0472">Membrane</keyword>
<dbReference type="Gene3D" id="2.60.120.260">
    <property type="entry name" value="Galactose-binding domain-like"/>
    <property type="match status" value="2"/>
</dbReference>
<evidence type="ECO:0000313" key="5">
    <source>
        <dbReference type="RefSeq" id="XP_022308895.1"/>
    </source>
</evidence>
<keyword evidence="4" id="KW-1185">Reference proteome</keyword>
<proteinExistence type="predicted"/>
<reference evidence="5" key="1">
    <citation type="submission" date="2025-08" db="UniProtKB">
        <authorList>
            <consortium name="RefSeq"/>
        </authorList>
    </citation>
    <scope>IDENTIFICATION</scope>
    <source>
        <tissue evidence="5">Whole sample</tissue>
    </source>
</reference>
<dbReference type="RefSeq" id="XP_022308895.1">
    <property type="nucleotide sequence ID" value="XM_022453187.1"/>
</dbReference>
<dbReference type="KEGG" id="cvn:111114732"/>
<dbReference type="Proteomes" id="UP000694844">
    <property type="component" value="Chromosome 9"/>
</dbReference>
<sequence length="625" mass="70407">MPANIPIMNTLCIFLGLTTFSMAYENLALKKLAYQRFQYRGLEGTLTDARNAVDGLKSNLSVWAGQCAISDVGKHEAFWLVDLSSTYSIHHITIYYRTENVLWEPSNASESLPSRFLGFSLYVSNTTDKSEGKLCVQSENFTMNTIPAILTTNCFVRGRFVIYYNERRTGVTYPDEYSTYAYNELCEVEVFGCRTSGYYGKNCSIPCPDPHCRYCNLETGTCQECKPGYRGHHCELECQDGKYGDGCQMDCGRCRDLKQCHHVNGTCLSGCEQGYIGEKCIFCENGKYGQGCTSICGHCFNGSGCHHANGSCLTGCESGYGGDVCKSHNLAYNKPTYQQFQYKGMSHNLTDAGNAVDGLKSNLDVWGGQCVASENYRKTATWWVNLTRIYAIHHIKIYYRTGNIDWGIFNGFTSRFLGFSLYVSDTTHKDGGTLCFKDTNFTLSTIPAVFNITCLVFGQYVIYYNERLEGVTYPDDYSSNAFNDLCELEVFGCAEAGFYGINCSIPCPEPNCRYCHPETGTCQEYQQGFEGDNCKKNEFGTSIGNIVAFTIFSILLINAVAVIIFLKFRRPNYPKDKKKENDQKQEQHVYENGPRHFTDFTVVDENQQYVELNTKTNTSLYQNVS</sequence>
<feature type="chain" id="PRO_5034876520" evidence="3">
    <location>
        <begin position="24"/>
        <end position="625"/>
    </location>
</feature>
<dbReference type="GO" id="GO:0005044">
    <property type="term" value="F:scavenger receptor activity"/>
    <property type="evidence" value="ECO:0007669"/>
    <property type="project" value="InterPro"/>
</dbReference>
<dbReference type="CDD" id="cd00055">
    <property type="entry name" value="EGF_Lam"/>
    <property type="match status" value="1"/>
</dbReference>
<name>A0A8B8C014_CRAVI</name>
<dbReference type="AlphaFoldDB" id="A0A8B8C014"/>
<evidence type="ECO:0000256" key="3">
    <source>
        <dbReference type="SAM" id="SignalP"/>
    </source>
</evidence>
<dbReference type="SUPFAM" id="SSF57184">
    <property type="entry name" value="Growth factor receptor domain"/>
    <property type="match status" value="1"/>
</dbReference>
<dbReference type="Gene3D" id="2.170.300.10">
    <property type="entry name" value="Tie2 ligand-binding domain superfamily"/>
    <property type="match status" value="1"/>
</dbReference>
<evidence type="ECO:0000256" key="2">
    <source>
        <dbReference type="SAM" id="Phobius"/>
    </source>
</evidence>
<feature type="signal peptide" evidence="3">
    <location>
        <begin position="1"/>
        <end position="23"/>
    </location>
</feature>
<accession>A0A8B8C014</accession>
<dbReference type="InterPro" id="IPR042635">
    <property type="entry name" value="MEGF10/SREC1/2-like"/>
</dbReference>
<dbReference type="GeneID" id="111114732"/>
<feature type="transmembrane region" description="Helical" evidence="2">
    <location>
        <begin position="546"/>
        <end position="568"/>
    </location>
</feature>
<gene>
    <name evidence="5" type="primary">LOC111114732</name>
</gene>
<dbReference type="InterPro" id="IPR009030">
    <property type="entry name" value="Growth_fac_rcpt_cys_sf"/>
</dbReference>